<dbReference type="SUPFAM" id="SSF48239">
    <property type="entry name" value="Terpenoid cyclases/Protein prenyltransferases"/>
    <property type="match status" value="1"/>
</dbReference>
<feature type="transmembrane region" description="Helical" evidence="2">
    <location>
        <begin position="378"/>
        <end position="398"/>
    </location>
</feature>
<organism evidence="4 5">
    <name type="scientific">Lentzea cavernae</name>
    <dbReference type="NCBI Taxonomy" id="2020703"/>
    <lineage>
        <taxon>Bacteria</taxon>
        <taxon>Bacillati</taxon>
        <taxon>Actinomycetota</taxon>
        <taxon>Actinomycetes</taxon>
        <taxon>Pseudonocardiales</taxon>
        <taxon>Pseudonocardiaceae</taxon>
        <taxon>Lentzea</taxon>
    </lineage>
</organism>
<evidence type="ECO:0000313" key="4">
    <source>
        <dbReference type="EMBL" id="GHH47329.1"/>
    </source>
</evidence>
<comment type="caution">
    <text evidence="4">The sequence shown here is derived from an EMBL/GenBank/DDBJ whole genome shotgun (WGS) entry which is preliminary data.</text>
</comment>
<feature type="signal peptide" evidence="3">
    <location>
        <begin position="1"/>
        <end position="17"/>
    </location>
</feature>
<protein>
    <recommendedName>
        <fullName evidence="6">Prenyltransferase and squalene oxidase repeat-containing protein</fullName>
    </recommendedName>
</protein>
<keyword evidence="2" id="KW-1133">Transmembrane helix</keyword>
<dbReference type="CDD" id="cd00688">
    <property type="entry name" value="ISOPREN_C2_like"/>
    <property type="match status" value="1"/>
</dbReference>
<feature type="region of interest" description="Disordered" evidence="1">
    <location>
        <begin position="319"/>
        <end position="379"/>
    </location>
</feature>
<evidence type="ECO:0000256" key="3">
    <source>
        <dbReference type="SAM" id="SignalP"/>
    </source>
</evidence>
<keyword evidence="2" id="KW-0472">Membrane</keyword>
<accession>A0ABQ3ML60</accession>
<evidence type="ECO:0000313" key="5">
    <source>
        <dbReference type="Proteomes" id="UP000605568"/>
    </source>
</evidence>
<evidence type="ECO:0000256" key="2">
    <source>
        <dbReference type="SAM" id="Phobius"/>
    </source>
</evidence>
<name>A0ABQ3ML60_9PSEU</name>
<feature type="chain" id="PRO_5045435820" description="Prenyltransferase and squalene oxidase repeat-containing protein" evidence="3">
    <location>
        <begin position="18"/>
        <end position="406"/>
    </location>
</feature>
<reference evidence="5" key="1">
    <citation type="journal article" date="2019" name="Int. J. Syst. Evol. Microbiol.">
        <title>The Global Catalogue of Microorganisms (GCM) 10K type strain sequencing project: providing services to taxonomists for standard genome sequencing and annotation.</title>
        <authorList>
            <consortium name="The Broad Institute Genomics Platform"/>
            <consortium name="The Broad Institute Genome Sequencing Center for Infectious Disease"/>
            <person name="Wu L."/>
            <person name="Ma J."/>
        </authorList>
    </citation>
    <scope>NUCLEOTIDE SEQUENCE [LARGE SCALE GENOMIC DNA]</scope>
    <source>
        <strain evidence="5">CGMCC 4.7367</strain>
    </source>
</reference>
<dbReference type="Gene3D" id="1.50.10.20">
    <property type="match status" value="1"/>
</dbReference>
<gene>
    <name evidence="4" type="ORF">GCM10017774_51400</name>
</gene>
<keyword evidence="3" id="KW-0732">Signal</keyword>
<feature type="compositionally biased region" description="Pro residues" evidence="1">
    <location>
        <begin position="332"/>
        <end position="368"/>
    </location>
</feature>
<dbReference type="Proteomes" id="UP000605568">
    <property type="component" value="Unassembled WGS sequence"/>
</dbReference>
<dbReference type="EMBL" id="BNAR01000008">
    <property type="protein sequence ID" value="GHH47329.1"/>
    <property type="molecule type" value="Genomic_DNA"/>
</dbReference>
<keyword evidence="5" id="KW-1185">Reference proteome</keyword>
<dbReference type="InterPro" id="IPR008930">
    <property type="entry name" value="Terpenoid_cyclase/PrenylTrfase"/>
</dbReference>
<sequence>MVAVMATALVATPQAQAAEPPSAGTWLAGQFAGGDHLVQGPDLPDPGLTADGVYALAAAGVGKSTATKAAAWLARPEQLEFLVGDGETESYVGGLVKLALVAQTLGTDPHAFAGVDLLERLAPLQDASGRYRDASADPAAEQTNAFTQALAIIVLKRAGLPSDEAVAYQVSTQCPDGGFPIAFAQPTCKSDVDGTAMVLQALLAVGEKTASPKALTWLAGQQKADGGFPSATAGSNANSTGLAIGALVAGGRAADADEAVAYLRSLQVGCSGPEAQRGAVAYDAAGYEQYPAIRATAQAMLGLARVSLADVSASSATAGVPAIDCGTTPPTTTTPPSPSPSPSPSPEPPASSEPPAPAPAGPDTPAVPPLAATGPGQAVPLTLLGSSTVLAGAVLLLVSRRRKVGA</sequence>
<proteinExistence type="predicted"/>
<evidence type="ECO:0008006" key="6">
    <source>
        <dbReference type="Google" id="ProtNLM"/>
    </source>
</evidence>
<keyword evidence="2" id="KW-0812">Transmembrane</keyword>
<evidence type="ECO:0000256" key="1">
    <source>
        <dbReference type="SAM" id="MobiDB-lite"/>
    </source>
</evidence>